<dbReference type="EMBL" id="BK014884">
    <property type="protein sequence ID" value="DAD80600.1"/>
    <property type="molecule type" value="Genomic_DNA"/>
</dbReference>
<proteinExistence type="predicted"/>
<protein>
    <submittedName>
        <fullName evidence="1">Uncharacterized protein</fullName>
    </submittedName>
</protein>
<organism evidence="1">
    <name type="scientific">Siphoviridae sp. ctYh54</name>
    <dbReference type="NCBI Taxonomy" id="2826379"/>
    <lineage>
        <taxon>Viruses</taxon>
        <taxon>Duplodnaviria</taxon>
        <taxon>Heunggongvirae</taxon>
        <taxon>Uroviricota</taxon>
        <taxon>Caudoviricetes</taxon>
    </lineage>
</organism>
<sequence length="112" mass="12513">MMKILESLKKAINEADEGILSDKFHVVSEKSNISFDGNMNYTDDSKIALELSVSMPTVVKHYLSDTSFESVSEDQFNKALEKVQNALKEVANNFEQSLTTKLASYGLKEGEE</sequence>
<reference evidence="1" key="1">
    <citation type="journal article" date="2021" name="Proc. Natl. Acad. Sci. U.S.A.">
        <title>A Catalog of Tens of Thousands of Viruses from Human Metagenomes Reveals Hidden Associations with Chronic Diseases.</title>
        <authorList>
            <person name="Tisza M.J."/>
            <person name="Buck C.B."/>
        </authorList>
    </citation>
    <scope>NUCLEOTIDE SEQUENCE</scope>
    <source>
        <strain evidence="1">CtYh54</strain>
    </source>
</reference>
<evidence type="ECO:0000313" key="1">
    <source>
        <dbReference type="EMBL" id="DAD80600.1"/>
    </source>
</evidence>
<name>A0A8S5MEK0_9CAUD</name>
<accession>A0A8S5MEK0</accession>